<keyword evidence="3" id="KW-1185">Reference proteome</keyword>
<accession>A0ABR7GN03</accession>
<evidence type="ECO:0000259" key="1">
    <source>
        <dbReference type="Pfam" id="PF22483"/>
    </source>
</evidence>
<gene>
    <name evidence="2" type="ORF">H8S02_07035</name>
</gene>
<evidence type="ECO:0000313" key="3">
    <source>
        <dbReference type="Proteomes" id="UP000641741"/>
    </source>
</evidence>
<comment type="caution">
    <text evidence="2">The sequence shown here is derived from an EMBL/GenBank/DDBJ whole genome shotgun (WGS) entry which is preliminary data.</text>
</comment>
<name>A0ABR7GN03_9FIRM</name>
<protein>
    <recommendedName>
        <fullName evidence="1">Transposase for insertion sequence element IS21-like C-terminal domain-containing protein</fullName>
    </recommendedName>
</protein>
<reference evidence="2 3" key="1">
    <citation type="submission" date="2020-08" db="EMBL/GenBank/DDBJ databases">
        <title>Genome public.</title>
        <authorList>
            <person name="Liu C."/>
            <person name="Sun Q."/>
        </authorList>
    </citation>
    <scope>NUCLEOTIDE SEQUENCE [LARGE SCALE GENOMIC DNA]</scope>
    <source>
        <strain evidence="2 3">M2</strain>
    </source>
</reference>
<dbReference type="RefSeq" id="WP_186969914.1">
    <property type="nucleotide sequence ID" value="NZ_JACOPK010000005.1"/>
</dbReference>
<dbReference type="Pfam" id="PF22483">
    <property type="entry name" value="Mu-transpos_C_2"/>
    <property type="match status" value="1"/>
</dbReference>
<feature type="domain" description="Transposase for insertion sequence element IS21-like C-terminal" evidence="1">
    <location>
        <begin position="5"/>
        <end position="47"/>
    </location>
</feature>
<evidence type="ECO:0000313" key="2">
    <source>
        <dbReference type="EMBL" id="MBC5695698.1"/>
    </source>
</evidence>
<proteinExistence type="predicted"/>
<dbReference type="InterPro" id="IPR054353">
    <property type="entry name" value="IstA-like_C"/>
</dbReference>
<sequence length="115" mass="13415">MSDGRNKYSVPYNLIGEKVDIRVTKTIVEVYFHGSRVASHRRLQTKQREPLMKLEHMPQEHQRYLTYNEDDFKTWAMPVGLMTEKTVQHFLDSGKTPEQEYNACASLKELGDPVT</sequence>
<organism evidence="2 3">
    <name type="scientific">Agathobaculum hominis</name>
    <dbReference type="NCBI Taxonomy" id="2763014"/>
    <lineage>
        <taxon>Bacteria</taxon>
        <taxon>Bacillati</taxon>
        <taxon>Bacillota</taxon>
        <taxon>Clostridia</taxon>
        <taxon>Eubacteriales</taxon>
        <taxon>Butyricicoccaceae</taxon>
        <taxon>Agathobaculum</taxon>
    </lineage>
</organism>
<dbReference type="Proteomes" id="UP000641741">
    <property type="component" value="Unassembled WGS sequence"/>
</dbReference>
<dbReference type="EMBL" id="JACOPK010000005">
    <property type="protein sequence ID" value="MBC5695698.1"/>
    <property type="molecule type" value="Genomic_DNA"/>
</dbReference>